<dbReference type="PANTHER" id="PTHR40266">
    <property type="entry name" value="TOXIN HIGB-1"/>
    <property type="match status" value="1"/>
</dbReference>
<dbReference type="EMBL" id="BLTE01000013">
    <property type="protein sequence ID" value="GFK94997.1"/>
    <property type="molecule type" value="Genomic_DNA"/>
</dbReference>
<dbReference type="SUPFAM" id="SSF143011">
    <property type="entry name" value="RelE-like"/>
    <property type="match status" value="1"/>
</dbReference>
<reference evidence="1 2" key="1">
    <citation type="submission" date="2020-04" db="EMBL/GenBank/DDBJ databases">
        <authorList>
            <consortium name="Desulfovibrio sp. FSS-1 genome sequencing consortium"/>
            <person name="Shimoshige H."/>
            <person name="Kobayashi H."/>
            <person name="Maekawa T."/>
        </authorList>
    </citation>
    <scope>NUCLEOTIDE SEQUENCE [LARGE SCALE GENOMIC DNA]</scope>
    <source>
        <strain evidence="1 2">SIID29052-01</strain>
    </source>
</reference>
<evidence type="ECO:0000313" key="1">
    <source>
        <dbReference type="EMBL" id="GFK94997.1"/>
    </source>
</evidence>
<dbReference type="PANTHER" id="PTHR40266:SF2">
    <property type="entry name" value="TOXIN HIGB-1"/>
    <property type="match status" value="1"/>
</dbReference>
<reference evidence="1 2" key="2">
    <citation type="submission" date="2020-05" db="EMBL/GenBank/DDBJ databases">
        <title>Draft genome sequence of Desulfovibrio sp. strainFSS-1.</title>
        <authorList>
            <person name="Shimoshige H."/>
            <person name="Kobayashi H."/>
            <person name="Maekawa T."/>
        </authorList>
    </citation>
    <scope>NUCLEOTIDE SEQUENCE [LARGE SCALE GENOMIC DNA]</scope>
    <source>
        <strain evidence="1 2">SIID29052-01</strain>
    </source>
</reference>
<dbReference type="Pfam" id="PF05015">
    <property type="entry name" value="HigB-like_toxin"/>
    <property type="match status" value="1"/>
</dbReference>
<proteinExistence type="predicted"/>
<gene>
    <name evidence="1" type="primary">higB-1</name>
    <name evidence="1" type="ORF">NNJEOMEG_02845</name>
</gene>
<accession>A0A6V8LZC7</accession>
<dbReference type="Proteomes" id="UP000494245">
    <property type="component" value="Unassembled WGS sequence"/>
</dbReference>
<organism evidence="1 2">
    <name type="scientific">Fundidesulfovibrio magnetotacticus</name>
    <dbReference type="NCBI Taxonomy" id="2730080"/>
    <lineage>
        <taxon>Bacteria</taxon>
        <taxon>Pseudomonadati</taxon>
        <taxon>Thermodesulfobacteriota</taxon>
        <taxon>Desulfovibrionia</taxon>
        <taxon>Desulfovibrionales</taxon>
        <taxon>Desulfovibrionaceae</taxon>
        <taxon>Fundidesulfovibrio</taxon>
    </lineage>
</organism>
<dbReference type="Gene3D" id="3.30.2310.20">
    <property type="entry name" value="RelE-like"/>
    <property type="match status" value="1"/>
</dbReference>
<keyword evidence="2" id="KW-1185">Reference proteome</keyword>
<dbReference type="AlphaFoldDB" id="A0A6V8LZC7"/>
<comment type="caution">
    <text evidence="1">The sequence shown here is derived from an EMBL/GenBank/DDBJ whole genome shotgun (WGS) entry which is preliminary data.</text>
</comment>
<sequence>MDEACTVDVQRNTIDPLRLIQGFKCRLTAQIANEGRCDKRFRAFQRQAERRLRILDAADTRDALRMLPSNRFEALGGDRKGQYSIAVNMQWRICFLWGDNGPYEVEIVDYH</sequence>
<dbReference type="InterPro" id="IPR035093">
    <property type="entry name" value="RelE/ParE_toxin_dom_sf"/>
</dbReference>
<dbReference type="InterPro" id="IPR007711">
    <property type="entry name" value="HigB-1"/>
</dbReference>
<evidence type="ECO:0000313" key="2">
    <source>
        <dbReference type="Proteomes" id="UP000494245"/>
    </source>
</evidence>
<protein>
    <submittedName>
        <fullName evidence="1">Toxin HigB-1</fullName>
    </submittedName>
</protein>
<name>A0A6V8LZC7_9BACT</name>